<name>A0A1L3GRP4_9BACT</name>
<dbReference type="InterPro" id="IPR029787">
    <property type="entry name" value="Nucleotide_cyclase"/>
</dbReference>
<dbReference type="PANTHER" id="PTHR44757:SF2">
    <property type="entry name" value="BIOFILM ARCHITECTURE MAINTENANCE PROTEIN MBAA"/>
    <property type="match status" value="1"/>
</dbReference>
<dbReference type="GO" id="GO:0071732">
    <property type="term" value="P:cellular response to nitric oxide"/>
    <property type="evidence" value="ECO:0007669"/>
    <property type="project" value="UniProtKB-ARBA"/>
</dbReference>
<feature type="signal peptide" evidence="3">
    <location>
        <begin position="1"/>
        <end position="17"/>
    </location>
</feature>
<dbReference type="KEGG" id="pef:A7E78_10990"/>
<dbReference type="InterPro" id="IPR043128">
    <property type="entry name" value="Rev_trsase/Diguanyl_cyclase"/>
</dbReference>
<dbReference type="Gene3D" id="3.30.70.270">
    <property type="match status" value="1"/>
</dbReference>
<evidence type="ECO:0000259" key="6">
    <source>
        <dbReference type="PROSITE" id="PS50883"/>
    </source>
</evidence>
<dbReference type="SUPFAM" id="SSF55073">
    <property type="entry name" value="Nucleotide cyclase"/>
    <property type="match status" value="1"/>
</dbReference>
<dbReference type="InterPro" id="IPR052155">
    <property type="entry name" value="Biofilm_reg_signaling"/>
</dbReference>
<keyword evidence="2" id="KW-1133">Transmembrane helix</keyword>
<accession>A0A1L3GRP4</accession>
<dbReference type="PROSITE" id="PS50883">
    <property type="entry name" value="EAL"/>
    <property type="match status" value="1"/>
</dbReference>
<dbReference type="Pfam" id="PF00989">
    <property type="entry name" value="PAS"/>
    <property type="match status" value="1"/>
</dbReference>
<dbReference type="SUPFAM" id="SSF141868">
    <property type="entry name" value="EAL domain-like"/>
    <property type="match status" value="1"/>
</dbReference>
<comment type="catalytic activity">
    <reaction evidence="1">
        <text>3',3'-c-di-GMP + H2O = 5'-phosphoguanylyl(3'-&gt;5')guanosine + H(+)</text>
        <dbReference type="Rhea" id="RHEA:24902"/>
        <dbReference type="ChEBI" id="CHEBI:15377"/>
        <dbReference type="ChEBI" id="CHEBI:15378"/>
        <dbReference type="ChEBI" id="CHEBI:58754"/>
        <dbReference type="ChEBI" id="CHEBI:58805"/>
        <dbReference type="EC" id="3.1.4.52"/>
    </reaction>
    <physiologicalReaction direction="left-to-right" evidence="1">
        <dbReference type="Rhea" id="RHEA:24903"/>
    </physiologicalReaction>
</comment>
<dbReference type="SMART" id="SM00086">
    <property type="entry name" value="PAC"/>
    <property type="match status" value="1"/>
</dbReference>
<dbReference type="SMART" id="SM00267">
    <property type="entry name" value="GGDEF"/>
    <property type="match status" value="1"/>
</dbReference>
<proteinExistence type="predicted"/>
<dbReference type="InterPro" id="IPR013767">
    <property type="entry name" value="PAS_fold"/>
</dbReference>
<dbReference type="Gene3D" id="3.20.20.450">
    <property type="entry name" value="EAL domain"/>
    <property type="match status" value="1"/>
</dbReference>
<dbReference type="InterPro" id="IPR035919">
    <property type="entry name" value="EAL_sf"/>
</dbReference>
<feature type="transmembrane region" description="Helical" evidence="2">
    <location>
        <begin position="27"/>
        <end position="49"/>
    </location>
</feature>
<dbReference type="Pfam" id="PF00990">
    <property type="entry name" value="GGDEF"/>
    <property type="match status" value="1"/>
</dbReference>
<dbReference type="Gene3D" id="3.30.450.20">
    <property type="entry name" value="PAS domain"/>
    <property type="match status" value="1"/>
</dbReference>
<keyword evidence="9" id="KW-1185">Reference proteome</keyword>
<sequence>MLFVFGLSLAAVLPVSAANGQQDLDHYRLLVWLVTALLVLVVALFLSILRRGHRSRQALHQEVKRRHKAVSALEESEKRFRETVDLLPQSVFETDRVGKVVFWNRCALDLSGYSAGDLDSGLMLSQLFAVEDGERLQEVFQKVLSGQRLINSQFTVRKKDGSILPALISADAMVLQGQVTGIRGSIVDISDRVQAEKTLRQNEARLNYLAYHDTLTDLPNRALFQDRLEHALARARRFGSQLALLVIDLDRFKNFNDSLGHDVGDQVLWKVACQLRNGLREVDTLARIGGDEFVIVQENVASQADVATVAKKVLSLLVQPISLREHQLFLTASIGISLYPNNGEDVSSLMRQADRAMYQAKNKGGACFSFFSAEDDDLVEERLFLENDLRQAVDRHELLLHYQPQIDLESGRLVGVEALVRWQHGQRGMISPGAFIPLAEETGLIVPIGEWVLRAACIQGRKWQQSGMPPVRVAVNISTWQVRQPDFVDMVEGILDESGFDPQLLELEITESAVMDNVQEAVRILNIFQQRGISLAMDDFGTGYSSLSSLQRLPLSKLKIDRSFIREVTSNANDAALTSSVIALGRTMGLGVVAEGVETEEQLDFLQRMNCAQVQGFLFSKPLPANEVSTLFERSFVSSSAPPPVASEK</sequence>
<dbReference type="SUPFAM" id="SSF55785">
    <property type="entry name" value="PYP-like sensor domain (PAS domain)"/>
    <property type="match status" value="1"/>
</dbReference>
<feature type="domain" description="PAC" evidence="5">
    <location>
        <begin position="150"/>
        <end position="201"/>
    </location>
</feature>
<feature type="domain" description="EAL" evidence="6">
    <location>
        <begin position="382"/>
        <end position="636"/>
    </location>
</feature>
<dbReference type="CDD" id="cd01948">
    <property type="entry name" value="EAL"/>
    <property type="match status" value="1"/>
</dbReference>
<dbReference type="PROSITE" id="PS50887">
    <property type="entry name" value="GGDEF"/>
    <property type="match status" value="1"/>
</dbReference>
<evidence type="ECO:0000256" key="3">
    <source>
        <dbReference type="SAM" id="SignalP"/>
    </source>
</evidence>
<evidence type="ECO:0000259" key="7">
    <source>
        <dbReference type="PROSITE" id="PS50887"/>
    </source>
</evidence>
<keyword evidence="2" id="KW-0812">Transmembrane</keyword>
<dbReference type="InterPro" id="IPR000014">
    <property type="entry name" value="PAS"/>
</dbReference>
<evidence type="ECO:0000256" key="2">
    <source>
        <dbReference type="SAM" id="Phobius"/>
    </source>
</evidence>
<dbReference type="CDD" id="cd01949">
    <property type="entry name" value="GGDEF"/>
    <property type="match status" value="1"/>
</dbReference>
<dbReference type="InterPro" id="IPR001633">
    <property type="entry name" value="EAL_dom"/>
</dbReference>
<keyword evidence="2" id="KW-0472">Membrane</keyword>
<gene>
    <name evidence="8" type="ORF">A7E78_10990</name>
</gene>
<dbReference type="PROSITE" id="PS50113">
    <property type="entry name" value="PAC"/>
    <property type="match status" value="1"/>
</dbReference>
<dbReference type="FunFam" id="3.20.20.450:FF:000001">
    <property type="entry name" value="Cyclic di-GMP phosphodiesterase yahA"/>
    <property type="match status" value="1"/>
</dbReference>
<dbReference type="AlphaFoldDB" id="A0A1L3GRP4"/>
<dbReference type="PANTHER" id="PTHR44757">
    <property type="entry name" value="DIGUANYLATE CYCLASE DGCP"/>
    <property type="match status" value="1"/>
</dbReference>
<dbReference type="InterPro" id="IPR000160">
    <property type="entry name" value="GGDEF_dom"/>
</dbReference>
<evidence type="ECO:0000256" key="1">
    <source>
        <dbReference type="ARBA" id="ARBA00051114"/>
    </source>
</evidence>
<keyword evidence="3" id="KW-0732">Signal</keyword>
<protein>
    <submittedName>
        <fullName evidence="8">Uncharacterized protein</fullName>
    </submittedName>
</protein>
<reference evidence="8 9" key="1">
    <citation type="journal article" date="2017" name="Genome Announc.">
        <title>Complete Genome Sequences of Two Acetylene-Fermenting Pelobacter acetylenicus Strains.</title>
        <authorList>
            <person name="Sutton J.M."/>
            <person name="Baesman S.M."/>
            <person name="Fierst J.L."/>
            <person name="Poret-Peterson A.T."/>
            <person name="Oremland R.S."/>
            <person name="Dunlap D.S."/>
            <person name="Akob D.M."/>
        </authorList>
    </citation>
    <scope>NUCLEOTIDE SEQUENCE [LARGE SCALE GENOMIC DNA]</scope>
    <source>
        <strain evidence="8 9">SFB93</strain>
    </source>
</reference>
<evidence type="ECO:0000313" key="8">
    <source>
        <dbReference type="EMBL" id="APG28328.1"/>
    </source>
</evidence>
<dbReference type="SMART" id="SM00052">
    <property type="entry name" value="EAL"/>
    <property type="match status" value="1"/>
</dbReference>
<dbReference type="Pfam" id="PF00563">
    <property type="entry name" value="EAL"/>
    <property type="match status" value="1"/>
</dbReference>
<dbReference type="NCBIfam" id="TIGR00254">
    <property type="entry name" value="GGDEF"/>
    <property type="match status" value="1"/>
</dbReference>
<dbReference type="InterPro" id="IPR035965">
    <property type="entry name" value="PAS-like_dom_sf"/>
</dbReference>
<dbReference type="STRING" id="1842532.A7E78_10990"/>
<dbReference type="NCBIfam" id="TIGR00229">
    <property type="entry name" value="sensory_box"/>
    <property type="match status" value="1"/>
</dbReference>
<evidence type="ECO:0000259" key="4">
    <source>
        <dbReference type="PROSITE" id="PS50112"/>
    </source>
</evidence>
<dbReference type="FunFam" id="3.30.70.270:FF:000001">
    <property type="entry name" value="Diguanylate cyclase domain protein"/>
    <property type="match status" value="1"/>
</dbReference>
<dbReference type="GO" id="GO:0071111">
    <property type="term" value="F:cyclic-guanylate-specific phosphodiesterase activity"/>
    <property type="evidence" value="ECO:0007669"/>
    <property type="project" value="UniProtKB-EC"/>
</dbReference>
<dbReference type="InterPro" id="IPR001610">
    <property type="entry name" value="PAC"/>
</dbReference>
<dbReference type="InterPro" id="IPR000700">
    <property type="entry name" value="PAS-assoc_C"/>
</dbReference>
<dbReference type="Proteomes" id="UP000182517">
    <property type="component" value="Chromosome"/>
</dbReference>
<feature type="chain" id="PRO_5012250482" evidence="3">
    <location>
        <begin position="18"/>
        <end position="649"/>
    </location>
</feature>
<feature type="domain" description="PAS" evidence="4">
    <location>
        <begin position="76"/>
        <end position="147"/>
    </location>
</feature>
<evidence type="ECO:0000259" key="5">
    <source>
        <dbReference type="PROSITE" id="PS50113"/>
    </source>
</evidence>
<dbReference type="CDD" id="cd00130">
    <property type="entry name" value="PAS"/>
    <property type="match status" value="1"/>
</dbReference>
<organism evidence="8 9">
    <name type="scientific">Syntrophotalea acetylenivorans</name>
    <dbReference type="NCBI Taxonomy" id="1842532"/>
    <lineage>
        <taxon>Bacteria</taxon>
        <taxon>Pseudomonadati</taxon>
        <taxon>Thermodesulfobacteriota</taxon>
        <taxon>Desulfuromonadia</taxon>
        <taxon>Desulfuromonadales</taxon>
        <taxon>Syntrophotaleaceae</taxon>
        <taxon>Syntrophotalea</taxon>
    </lineage>
</organism>
<evidence type="ECO:0000313" key="9">
    <source>
        <dbReference type="Proteomes" id="UP000182517"/>
    </source>
</evidence>
<dbReference type="PROSITE" id="PS50112">
    <property type="entry name" value="PAS"/>
    <property type="match status" value="1"/>
</dbReference>
<dbReference type="SMART" id="SM00091">
    <property type="entry name" value="PAS"/>
    <property type="match status" value="1"/>
</dbReference>
<dbReference type="EMBL" id="CP015519">
    <property type="protein sequence ID" value="APG28328.1"/>
    <property type="molecule type" value="Genomic_DNA"/>
</dbReference>
<feature type="domain" description="GGDEF" evidence="7">
    <location>
        <begin position="240"/>
        <end position="373"/>
    </location>
</feature>